<reference evidence="1" key="1">
    <citation type="submission" date="2014-11" db="EMBL/GenBank/DDBJ databases">
        <authorList>
            <person name="Amaro Gonzalez C."/>
        </authorList>
    </citation>
    <scope>NUCLEOTIDE SEQUENCE</scope>
</reference>
<name>A0A0E9XWE5_ANGAN</name>
<sequence length="33" mass="3793">MVHLTVSLFKFPPLFSLSNQGNSQHGYKPRKHP</sequence>
<accession>A0A0E9XWE5</accession>
<dbReference type="AlphaFoldDB" id="A0A0E9XWE5"/>
<protein>
    <submittedName>
        <fullName evidence="1">Uncharacterized protein</fullName>
    </submittedName>
</protein>
<dbReference type="EMBL" id="GBXM01001534">
    <property type="protein sequence ID" value="JAI07044.1"/>
    <property type="molecule type" value="Transcribed_RNA"/>
</dbReference>
<proteinExistence type="predicted"/>
<evidence type="ECO:0000313" key="1">
    <source>
        <dbReference type="EMBL" id="JAI07043.1"/>
    </source>
</evidence>
<dbReference type="EMBL" id="GBXM01001535">
    <property type="protein sequence ID" value="JAI07043.1"/>
    <property type="molecule type" value="Transcribed_RNA"/>
</dbReference>
<reference evidence="1" key="2">
    <citation type="journal article" date="2015" name="Fish Shellfish Immunol.">
        <title>Early steps in the European eel (Anguilla anguilla)-Vibrio vulnificus interaction in the gills: Role of the RtxA13 toxin.</title>
        <authorList>
            <person name="Callol A."/>
            <person name="Pajuelo D."/>
            <person name="Ebbesson L."/>
            <person name="Teles M."/>
            <person name="MacKenzie S."/>
            <person name="Amaro C."/>
        </authorList>
    </citation>
    <scope>NUCLEOTIDE SEQUENCE</scope>
</reference>
<organism evidence="1">
    <name type="scientific">Anguilla anguilla</name>
    <name type="common">European freshwater eel</name>
    <name type="synonym">Muraena anguilla</name>
    <dbReference type="NCBI Taxonomy" id="7936"/>
    <lineage>
        <taxon>Eukaryota</taxon>
        <taxon>Metazoa</taxon>
        <taxon>Chordata</taxon>
        <taxon>Craniata</taxon>
        <taxon>Vertebrata</taxon>
        <taxon>Euteleostomi</taxon>
        <taxon>Actinopterygii</taxon>
        <taxon>Neopterygii</taxon>
        <taxon>Teleostei</taxon>
        <taxon>Anguilliformes</taxon>
        <taxon>Anguillidae</taxon>
        <taxon>Anguilla</taxon>
    </lineage>
</organism>